<dbReference type="Proteomes" id="UP000271889">
    <property type="component" value="Unassembled WGS sequence"/>
</dbReference>
<reference evidence="2 3" key="1">
    <citation type="submission" date="2018-11" db="EMBL/GenBank/DDBJ databases">
        <authorList>
            <consortium name="Pathogen Informatics"/>
        </authorList>
    </citation>
    <scope>NUCLEOTIDE SEQUENCE [LARGE SCALE GENOMIC DNA]</scope>
</reference>
<feature type="chain" id="PRO_5018168607" description="TIL domain-containing protein" evidence="1">
    <location>
        <begin position="19"/>
        <end position="116"/>
    </location>
</feature>
<feature type="signal peptide" evidence="1">
    <location>
        <begin position="1"/>
        <end position="18"/>
    </location>
</feature>
<organism evidence="2 3">
    <name type="scientific">Cylicostephanus goldi</name>
    <name type="common">Nematode worm</name>
    <dbReference type="NCBI Taxonomy" id="71465"/>
    <lineage>
        <taxon>Eukaryota</taxon>
        <taxon>Metazoa</taxon>
        <taxon>Ecdysozoa</taxon>
        <taxon>Nematoda</taxon>
        <taxon>Chromadorea</taxon>
        <taxon>Rhabditida</taxon>
        <taxon>Rhabditina</taxon>
        <taxon>Rhabditomorpha</taxon>
        <taxon>Strongyloidea</taxon>
        <taxon>Strongylidae</taxon>
        <taxon>Cylicostephanus</taxon>
    </lineage>
</organism>
<keyword evidence="1" id="KW-0732">Signal</keyword>
<dbReference type="OrthoDB" id="5791889at2759"/>
<evidence type="ECO:0008006" key="4">
    <source>
        <dbReference type="Google" id="ProtNLM"/>
    </source>
</evidence>
<keyword evidence="3" id="KW-1185">Reference proteome</keyword>
<protein>
    <recommendedName>
        <fullName evidence="4">TIL domain-containing protein</fullName>
    </recommendedName>
</protein>
<dbReference type="EMBL" id="UYRV01008259">
    <property type="protein sequence ID" value="VDK55372.1"/>
    <property type="molecule type" value="Genomic_DNA"/>
</dbReference>
<proteinExistence type="predicted"/>
<name>A0A3P6QY30_CYLGO</name>
<accession>A0A3P6QY30</accession>
<evidence type="ECO:0000256" key="1">
    <source>
        <dbReference type="SAM" id="SignalP"/>
    </source>
</evidence>
<evidence type="ECO:0000313" key="2">
    <source>
        <dbReference type="EMBL" id="VDK55372.1"/>
    </source>
</evidence>
<evidence type="ECO:0000313" key="3">
    <source>
        <dbReference type="Proteomes" id="UP000271889"/>
    </source>
</evidence>
<gene>
    <name evidence="2" type="ORF">CGOC_LOCUS3298</name>
</gene>
<dbReference type="AlphaFoldDB" id="A0A3P6QY30"/>
<sequence length="116" mass="12509">MQLLSVVLFAAITCTAMAESKQGSPKAVGPCILNRCPRGFECAQAECIPNPNEIEELGPCVNNMCPKSYQCNDDICIRPKPKARAGAESIGPCVNDLCPDNHFCVVSEGKCYPMEN</sequence>